<feature type="binding site" evidence="2">
    <location>
        <position position="65"/>
    </location>
    <ligand>
        <name>substrate</name>
    </ligand>
</feature>
<feature type="binding site" evidence="2">
    <location>
        <position position="16"/>
    </location>
    <ligand>
        <name>Mg(2+)</name>
        <dbReference type="ChEBI" id="CHEBI:18420"/>
    </ligand>
</feature>
<dbReference type="PANTHER" id="PTHR10291">
    <property type="entry name" value="DEHYDRODOLICHYL DIPHOSPHATE SYNTHASE FAMILY MEMBER"/>
    <property type="match status" value="1"/>
</dbReference>
<comment type="catalytic activity">
    <reaction evidence="2">
        <text>8 isopentenyl diphosphate + (2E,6E)-farnesyl diphosphate = di-trans,octa-cis-undecaprenyl diphosphate + 8 diphosphate</text>
        <dbReference type="Rhea" id="RHEA:27551"/>
        <dbReference type="ChEBI" id="CHEBI:33019"/>
        <dbReference type="ChEBI" id="CHEBI:58405"/>
        <dbReference type="ChEBI" id="CHEBI:128769"/>
        <dbReference type="ChEBI" id="CHEBI:175763"/>
        <dbReference type="EC" id="2.5.1.31"/>
    </reaction>
</comment>
<reference evidence="4 6" key="2">
    <citation type="submission" date="2018-01" db="EMBL/GenBank/DDBJ databases">
        <title>Novel co-symbiosis in the lucinid bivalve Phacoides pectinatus.</title>
        <authorList>
            <person name="Lim S.J."/>
            <person name="Davis B.G."/>
            <person name="Gill D.E."/>
            <person name="Engel A.S."/>
            <person name="Anderson L.C."/>
            <person name="Campbell B.J."/>
        </authorList>
    </citation>
    <scope>NUCLEOTIDE SEQUENCE [LARGE SCALE GENOMIC DNA]</scope>
    <source>
        <strain evidence="4">N3_P5</strain>
    </source>
</reference>
<dbReference type="EMBL" id="MUIE01000199">
    <property type="protein sequence ID" value="OQX34886.1"/>
    <property type="molecule type" value="Genomic_DNA"/>
</dbReference>
<gene>
    <name evidence="2" type="primary">uppS</name>
    <name evidence="3" type="ORF">B0D84_02990</name>
    <name evidence="4" type="ORF">C3L24_10690</name>
</gene>
<dbReference type="GO" id="GO:0071555">
    <property type="term" value="P:cell wall organization"/>
    <property type="evidence" value="ECO:0007669"/>
    <property type="project" value="UniProtKB-KW"/>
</dbReference>
<sequence length="250" mass="28188">MTEFSQLPRHLAIIMDGNGRWARQRGLPRSAGHKAGVASVRTAVEQCALHGIEVLTLFAFSSENWKRPEKEVGMLMDLFMTALRGEVKRLVRNDVRLRIIGEREAFSGKMQRKIAEAETATAGCTGLILQIAANYGGRWDITQAVGQLARRVEAGELRAADIDETRIASALAFADLPDPDLMIRTGGERRISNFILWQTAYAELYFTDRLWPDFDQPAFMEALRWFDGRQRRFGRTGEQLMGERLGSGDR</sequence>
<feature type="binding site" evidence="2">
    <location>
        <position position="67"/>
    </location>
    <ligand>
        <name>substrate</name>
    </ligand>
</feature>
<dbReference type="GO" id="GO:0009252">
    <property type="term" value="P:peptidoglycan biosynthetic process"/>
    <property type="evidence" value="ECO:0007669"/>
    <property type="project" value="UniProtKB-UniRule"/>
</dbReference>
<dbReference type="GO" id="GO:0016094">
    <property type="term" value="P:polyprenol biosynthetic process"/>
    <property type="evidence" value="ECO:0007669"/>
    <property type="project" value="TreeGrafter"/>
</dbReference>
<keyword evidence="1 2" id="KW-0808">Transferase</keyword>
<feature type="binding site" evidence="2">
    <location>
        <position position="29"/>
    </location>
    <ligand>
        <name>substrate</name>
    </ligand>
</feature>
<feature type="binding site" evidence="2">
    <location>
        <position position="184"/>
    </location>
    <ligand>
        <name>substrate</name>
    </ligand>
</feature>
<dbReference type="NCBIfam" id="NF011405">
    <property type="entry name" value="PRK14830.1"/>
    <property type="match status" value="1"/>
</dbReference>
<dbReference type="InterPro" id="IPR036424">
    <property type="entry name" value="UPP_synth-like_sf"/>
</dbReference>
<feature type="binding site" evidence="2">
    <location>
        <position position="33"/>
    </location>
    <ligand>
        <name>substrate</name>
    </ligand>
</feature>
<evidence type="ECO:0000313" key="3">
    <source>
        <dbReference type="EMBL" id="OQX34886.1"/>
    </source>
</evidence>
<dbReference type="FunFam" id="3.40.1180.10:FF:000001">
    <property type="entry name" value="(2E,6E)-farnesyl-diphosphate-specific ditrans,polycis-undecaprenyl-diphosphate synthase"/>
    <property type="match status" value="1"/>
</dbReference>
<feature type="binding site" evidence="2">
    <location>
        <position position="21"/>
    </location>
    <ligand>
        <name>substrate</name>
    </ligand>
</feature>
<evidence type="ECO:0000313" key="5">
    <source>
        <dbReference type="Proteomes" id="UP000243361"/>
    </source>
</evidence>
<dbReference type="GO" id="GO:0008360">
    <property type="term" value="P:regulation of cell shape"/>
    <property type="evidence" value="ECO:0007669"/>
    <property type="project" value="UniProtKB-KW"/>
</dbReference>
<feature type="binding site" evidence="2">
    <location>
        <position position="203"/>
    </location>
    <ligand>
        <name>Mg(2+)</name>
        <dbReference type="ChEBI" id="CHEBI:18420"/>
    </ligand>
</feature>
<dbReference type="NCBIfam" id="TIGR00055">
    <property type="entry name" value="uppS"/>
    <property type="match status" value="1"/>
</dbReference>
<dbReference type="GO" id="GO:0000287">
    <property type="term" value="F:magnesium ion binding"/>
    <property type="evidence" value="ECO:0007669"/>
    <property type="project" value="UniProtKB-UniRule"/>
</dbReference>
<dbReference type="InterPro" id="IPR001441">
    <property type="entry name" value="UPP_synth-like"/>
</dbReference>
<keyword evidence="2" id="KW-0961">Cell wall biogenesis/degradation</keyword>
<proteinExistence type="inferred from homology"/>
<dbReference type="EC" id="2.5.1.31" evidence="2"/>
<dbReference type="Pfam" id="PF01255">
    <property type="entry name" value="Prenyltransf"/>
    <property type="match status" value="1"/>
</dbReference>
<dbReference type="GO" id="GO:0005829">
    <property type="term" value="C:cytosol"/>
    <property type="evidence" value="ECO:0007669"/>
    <property type="project" value="TreeGrafter"/>
</dbReference>
<feature type="binding site" evidence="2">
    <location>
        <begin position="61"/>
        <end position="63"/>
    </location>
    <ligand>
        <name>substrate</name>
    </ligand>
</feature>
<dbReference type="GO" id="GO:0008834">
    <property type="term" value="F:ditrans,polycis-undecaprenyl-diphosphate synthase [(2E,6E)-farnesyl-diphosphate specific] activity"/>
    <property type="evidence" value="ECO:0007669"/>
    <property type="project" value="UniProtKB-UniRule"/>
</dbReference>
<evidence type="ECO:0000313" key="4">
    <source>
        <dbReference type="EMBL" id="PUD99619.1"/>
    </source>
</evidence>
<feature type="binding site" evidence="2">
    <location>
        <begin position="190"/>
        <end position="192"/>
    </location>
    <ligand>
        <name>substrate</name>
    </ligand>
</feature>
<comment type="subunit">
    <text evidence="2">Homodimer.</text>
</comment>
<dbReference type="SUPFAM" id="SSF64005">
    <property type="entry name" value="Undecaprenyl diphosphate synthase"/>
    <property type="match status" value="1"/>
</dbReference>
<keyword evidence="2" id="KW-0460">Magnesium</keyword>
<keyword evidence="2" id="KW-0479">Metal-binding</keyword>
<comment type="similarity">
    <text evidence="2">Belongs to the UPP synthase family.</text>
</comment>
<dbReference type="EMBL" id="PQCO01000252">
    <property type="protein sequence ID" value="PUD99619.1"/>
    <property type="molecule type" value="Genomic_DNA"/>
</dbReference>
<dbReference type="Proteomes" id="UP000250928">
    <property type="component" value="Unassembled WGS sequence"/>
</dbReference>
<accession>A0A657Q1R5</accession>
<dbReference type="Gene3D" id="3.40.1180.10">
    <property type="entry name" value="Decaprenyl diphosphate synthase-like"/>
    <property type="match status" value="1"/>
</dbReference>
<evidence type="ECO:0000256" key="1">
    <source>
        <dbReference type="ARBA" id="ARBA00022679"/>
    </source>
</evidence>
<keyword evidence="2" id="KW-0573">Peptidoglycan synthesis</keyword>
<name>A0A657Q1R5_9GAMM</name>
<dbReference type="CDD" id="cd00475">
    <property type="entry name" value="Cis_IPPS"/>
    <property type="match status" value="1"/>
</dbReference>
<keyword evidence="5" id="KW-1185">Reference proteome</keyword>
<protein>
    <recommendedName>
        <fullName evidence="2">Ditrans,polycis-undecaprenyl-diphosphate synthase ((2E,6E)-farnesyl-diphosphate specific)</fullName>
        <ecNumber evidence="2">2.5.1.31</ecNumber>
    </recommendedName>
    <alternativeName>
        <fullName evidence="2">Ditrans,polycis-undecaprenylcistransferase</fullName>
    </alternativeName>
    <alternativeName>
        <fullName evidence="2">Undecaprenyl diphosphate synthase</fullName>
        <shortName evidence="2">UDS</shortName>
    </alternativeName>
    <alternativeName>
        <fullName evidence="2">Undecaprenyl pyrophosphate synthase</fullName>
        <shortName evidence="2">UPP synthase</shortName>
    </alternativeName>
</protein>
<comment type="caution">
    <text evidence="3">The sequence shown here is derived from an EMBL/GenBank/DDBJ whole genome shotgun (WGS) entry which is preliminary data.</text>
</comment>
<comment type="cofactor">
    <cofactor evidence="2">
        <name>Mg(2+)</name>
        <dbReference type="ChEBI" id="CHEBI:18420"/>
    </cofactor>
    <text evidence="2">Binds 2 magnesium ions per subunit.</text>
</comment>
<feature type="binding site" evidence="2">
    <location>
        <begin position="17"/>
        <end position="20"/>
    </location>
    <ligand>
        <name>substrate</name>
    </ligand>
</feature>
<dbReference type="PANTHER" id="PTHR10291:SF0">
    <property type="entry name" value="DEHYDRODOLICHYL DIPHOSPHATE SYNTHASE 2"/>
    <property type="match status" value="1"/>
</dbReference>
<organism evidence="3 5">
    <name type="scientific">Candidatus Sedimenticola endophacoides</name>
    <dbReference type="NCBI Taxonomy" id="2548426"/>
    <lineage>
        <taxon>Bacteria</taxon>
        <taxon>Pseudomonadati</taxon>
        <taxon>Pseudomonadota</taxon>
        <taxon>Gammaproteobacteria</taxon>
        <taxon>Chromatiales</taxon>
        <taxon>Sedimenticolaceae</taxon>
        <taxon>Sedimenticola</taxon>
    </lineage>
</organism>
<dbReference type="Proteomes" id="UP000243361">
    <property type="component" value="Unassembled WGS sequence"/>
</dbReference>
<evidence type="ECO:0000313" key="6">
    <source>
        <dbReference type="Proteomes" id="UP000250928"/>
    </source>
</evidence>
<evidence type="ECO:0000256" key="2">
    <source>
        <dbReference type="HAMAP-Rule" id="MF_01139"/>
    </source>
</evidence>
<feature type="active site" evidence="2">
    <location>
        <position position="16"/>
    </location>
</feature>
<comment type="function">
    <text evidence="2">Catalyzes the sequential condensation of isopentenyl diphosphate (IPP) with (2E,6E)-farnesyl diphosphate (E,E-FPP) to yield (2Z,6Z,10Z,14Z,18Z,22Z,26Z,30Z,34E,38E)-undecaprenyl diphosphate (di-trans,octa-cis-UPP). UPP is the precursor of glycosyl carrier lipid in the biosynthesis of bacterial cell wall polysaccharide components such as peptidoglycan and lipopolysaccharide.</text>
</comment>
<reference evidence="3 5" key="1">
    <citation type="submission" date="2017-02" db="EMBL/GenBank/DDBJ databases">
        <title>Novel co-symbiosis in the unique lucinid bivalve Phacoides pectinatus.</title>
        <authorList>
            <person name="Lim S.J."/>
            <person name="Davis B.G."/>
            <person name="Gill D.E."/>
            <person name="Engel A.S."/>
            <person name="Anderson L.C."/>
            <person name="Campbell B.J."/>
        </authorList>
    </citation>
    <scope>NUCLEOTIDE SEQUENCE [LARGE SCALE GENOMIC DNA]</scope>
    <source>
        <strain evidence="3">LUC13016_P6</strain>
    </source>
</reference>
<feature type="active site" description="Proton acceptor" evidence="2">
    <location>
        <position position="64"/>
    </location>
</feature>
<keyword evidence="2" id="KW-0133">Cell shape</keyword>
<dbReference type="AlphaFoldDB" id="A0A657Q1R5"/>
<dbReference type="HAMAP" id="MF_01139">
    <property type="entry name" value="ISPT"/>
    <property type="match status" value="1"/>
</dbReference>